<evidence type="ECO:0000313" key="1">
    <source>
        <dbReference type="EMBL" id="AHE97071.1"/>
    </source>
</evidence>
<evidence type="ECO:0000313" key="2">
    <source>
        <dbReference type="Proteomes" id="UP000005289"/>
    </source>
</evidence>
<dbReference type="AlphaFoldDB" id="W0DFD0"/>
<dbReference type="Proteomes" id="UP000005289">
    <property type="component" value="Chromosome"/>
</dbReference>
<dbReference type="KEGG" id="tti:THITH_00900"/>
<keyword evidence="2" id="KW-1185">Reference proteome</keyword>
<gene>
    <name evidence="1" type="ORF">THITH_00900</name>
</gene>
<name>W0DFD0_9GAMM</name>
<organism evidence="1 2">
    <name type="scientific">Thioalkalivibrio paradoxus ARh 1</name>
    <dbReference type="NCBI Taxonomy" id="713585"/>
    <lineage>
        <taxon>Bacteria</taxon>
        <taxon>Pseudomonadati</taxon>
        <taxon>Pseudomonadota</taxon>
        <taxon>Gammaproteobacteria</taxon>
        <taxon>Chromatiales</taxon>
        <taxon>Ectothiorhodospiraceae</taxon>
        <taxon>Thioalkalivibrio</taxon>
    </lineage>
</organism>
<sequence length="251" mass="28503">MNDIVQMTASPDFPTKRIPGWFFLNTWLQKALETRIHLEIYQDFEQQREAIQSGRVDIIYANPFDAAMLVREQNFVPLVRPSGRSDECIVAVAAQSPIQAVEDLKPGCRLVRTADPDVNLVGMILLEPADLHEGNVKVEQVESYPLVAKALLRGNADVGFFLEESYDELTGLVRNEMRPLVRSQIFDIWHVLLVGPRLSERHEEIRQVLLGMANDPSGADILKELGFSSWENVEHEDTEFMIDLMDTLKIS</sequence>
<dbReference type="Gene3D" id="3.40.190.10">
    <property type="entry name" value="Periplasmic binding protein-like II"/>
    <property type="match status" value="2"/>
</dbReference>
<accession>W0DFD0</accession>
<dbReference type="RefSeq" id="WP_006746410.1">
    <property type="nucleotide sequence ID" value="NZ_CP007029.1"/>
</dbReference>
<proteinExistence type="predicted"/>
<protein>
    <submittedName>
        <fullName evidence="1">Phosphate ABC transporter substrate-binding protein</fullName>
    </submittedName>
</protein>
<dbReference type="Pfam" id="PF12974">
    <property type="entry name" value="Phosphonate-bd"/>
    <property type="match status" value="1"/>
</dbReference>
<dbReference type="EMBL" id="CP007029">
    <property type="protein sequence ID" value="AHE97071.1"/>
    <property type="molecule type" value="Genomic_DNA"/>
</dbReference>
<dbReference type="STRING" id="713585.THITH_00900"/>
<reference evidence="1 2" key="1">
    <citation type="submission" date="2013-12" db="EMBL/GenBank/DDBJ databases">
        <authorList>
            <consortium name="DOE Joint Genome Institute"/>
            <person name="Muyzer G."/>
            <person name="Huntemann M."/>
            <person name="Han J."/>
            <person name="Chen A."/>
            <person name="Kyrpides N."/>
            <person name="Mavromatis K."/>
            <person name="Markowitz V."/>
            <person name="Palaniappan K."/>
            <person name="Ivanova N."/>
            <person name="Schaumberg A."/>
            <person name="Pati A."/>
            <person name="Liolios K."/>
            <person name="Nordberg H.P."/>
            <person name="Cantor M.N."/>
            <person name="Hua S.X."/>
            <person name="Woyke T."/>
        </authorList>
    </citation>
    <scope>NUCLEOTIDE SEQUENCE [LARGE SCALE GENOMIC DNA]</scope>
    <source>
        <strain evidence="1 2">ARh 1</strain>
    </source>
</reference>
<dbReference type="HOGENOM" id="CLU_097531_0_0_6"/>
<dbReference type="SUPFAM" id="SSF53850">
    <property type="entry name" value="Periplasmic binding protein-like II"/>
    <property type="match status" value="1"/>
</dbReference>
<dbReference type="OrthoDB" id="34246at2"/>